<feature type="domain" description="Ketopantoate reductase C-terminal" evidence="3">
    <location>
        <begin position="9"/>
        <end position="62"/>
    </location>
</feature>
<sequence length="75" mass="8761">DYLRHEQIPQTEKHRSSMLNDIERGKKTEIDFLNGVFVELGKTHNIPTPVNETIVRVIKFLESPKNHEISQETFS</sequence>
<dbReference type="EMBL" id="BARU01022991">
    <property type="protein sequence ID" value="GAH48443.1"/>
    <property type="molecule type" value="Genomic_DNA"/>
</dbReference>
<keyword evidence="1" id="KW-0521">NADP</keyword>
<evidence type="ECO:0000256" key="1">
    <source>
        <dbReference type="ARBA" id="ARBA00022857"/>
    </source>
</evidence>
<organism evidence="4">
    <name type="scientific">marine sediment metagenome</name>
    <dbReference type="NCBI Taxonomy" id="412755"/>
    <lineage>
        <taxon>unclassified sequences</taxon>
        <taxon>metagenomes</taxon>
        <taxon>ecological metagenomes</taxon>
    </lineage>
</organism>
<reference evidence="4" key="1">
    <citation type="journal article" date="2014" name="Front. Microbiol.">
        <title>High frequency of phylogenetically diverse reductive dehalogenase-homologous genes in deep subseafloor sedimentary metagenomes.</title>
        <authorList>
            <person name="Kawai M."/>
            <person name="Futagami T."/>
            <person name="Toyoda A."/>
            <person name="Takaki Y."/>
            <person name="Nishi S."/>
            <person name="Hori S."/>
            <person name="Arai W."/>
            <person name="Tsubouchi T."/>
            <person name="Morono Y."/>
            <person name="Uchiyama I."/>
            <person name="Ito T."/>
            <person name="Fujiyama A."/>
            <person name="Inagaki F."/>
            <person name="Takami H."/>
        </authorList>
    </citation>
    <scope>NUCLEOTIDE SEQUENCE</scope>
    <source>
        <strain evidence="4">Expedition CK06-06</strain>
    </source>
</reference>
<name>X1HT36_9ZZZZ</name>
<comment type="caution">
    <text evidence="4">The sequence shown here is derived from an EMBL/GenBank/DDBJ whole genome shotgun (WGS) entry which is preliminary data.</text>
</comment>
<evidence type="ECO:0000256" key="2">
    <source>
        <dbReference type="ARBA" id="ARBA00023002"/>
    </source>
</evidence>
<dbReference type="InterPro" id="IPR050838">
    <property type="entry name" value="Ketopantoate_reductase"/>
</dbReference>
<dbReference type="InterPro" id="IPR013328">
    <property type="entry name" value="6PGD_dom2"/>
</dbReference>
<dbReference type="AlphaFoldDB" id="X1HT36"/>
<dbReference type="GO" id="GO:0008677">
    <property type="term" value="F:2-dehydropantoate 2-reductase activity"/>
    <property type="evidence" value="ECO:0007669"/>
    <property type="project" value="TreeGrafter"/>
</dbReference>
<dbReference type="PANTHER" id="PTHR43765">
    <property type="entry name" value="2-DEHYDROPANTOATE 2-REDUCTASE-RELATED"/>
    <property type="match status" value="1"/>
</dbReference>
<dbReference type="InterPro" id="IPR013752">
    <property type="entry name" value="KPA_reductase"/>
</dbReference>
<keyword evidence="2" id="KW-0560">Oxidoreductase</keyword>
<accession>X1HT36</accession>
<dbReference type="Gene3D" id="1.10.1040.10">
    <property type="entry name" value="N-(1-d-carboxylethyl)-l-norvaline Dehydrogenase, domain 2"/>
    <property type="match status" value="1"/>
</dbReference>
<dbReference type="GO" id="GO:0050661">
    <property type="term" value="F:NADP binding"/>
    <property type="evidence" value="ECO:0007669"/>
    <property type="project" value="TreeGrafter"/>
</dbReference>
<dbReference type="SUPFAM" id="SSF48179">
    <property type="entry name" value="6-phosphogluconate dehydrogenase C-terminal domain-like"/>
    <property type="match status" value="1"/>
</dbReference>
<dbReference type="PANTHER" id="PTHR43765:SF2">
    <property type="entry name" value="2-DEHYDROPANTOATE 2-REDUCTASE"/>
    <property type="match status" value="1"/>
</dbReference>
<dbReference type="GO" id="GO:0005737">
    <property type="term" value="C:cytoplasm"/>
    <property type="evidence" value="ECO:0007669"/>
    <property type="project" value="TreeGrafter"/>
</dbReference>
<proteinExistence type="predicted"/>
<protein>
    <recommendedName>
        <fullName evidence="3">Ketopantoate reductase C-terminal domain-containing protein</fullName>
    </recommendedName>
</protein>
<dbReference type="InterPro" id="IPR008927">
    <property type="entry name" value="6-PGluconate_DH-like_C_sf"/>
</dbReference>
<feature type="non-terminal residue" evidence="4">
    <location>
        <position position="1"/>
    </location>
</feature>
<evidence type="ECO:0000313" key="4">
    <source>
        <dbReference type="EMBL" id="GAH48443.1"/>
    </source>
</evidence>
<gene>
    <name evidence="4" type="ORF">S03H2_37357</name>
</gene>
<evidence type="ECO:0000259" key="3">
    <source>
        <dbReference type="Pfam" id="PF08546"/>
    </source>
</evidence>
<dbReference type="Pfam" id="PF08546">
    <property type="entry name" value="ApbA_C"/>
    <property type="match status" value="1"/>
</dbReference>